<proteinExistence type="predicted"/>
<comment type="caution">
    <text evidence="4">The sequence shown here is derived from an EMBL/GenBank/DDBJ whole genome shotgun (WGS) entry which is preliminary data.</text>
</comment>
<keyword evidence="3" id="KW-0443">Lipid metabolism</keyword>
<evidence type="ECO:0000256" key="1">
    <source>
        <dbReference type="ARBA" id="ARBA00022801"/>
    </source>
</evidence>
<evidence type="ECO:0008006" key="6">
    <source>
        <dbReference type="Google" id="ProtNLM"/>
    </source>
</evidence>
<dbReference type="Gene3D" id="3.40.50.1820">
    <property type="entry name" value="alpha/beta hydrolase"/>
    <property type="match status" value="1"/>
</dbReference>
<evidence type="ECO:0000313" key="5">
    <source>
        <dbReference type="Proteomes" id="UP001054854"/>
    </source>
</evidence>
<organism evidence="4 5">
    <name type="scientific">Streptomyces hygroscopicus</name>
    <dbReference type="NCBI Taxonomy" id="1912"/>
    <lineage>
        <taxon>Bacteria</taxon>
        <taxon>Bacillati</taxon>
        <taxon>Actinomycetota</taxon>
        <taxon>Actinomycetes</taxon>
        <taxon>Kitasatosporales</taxon>
        <taxon>Streptomycetaceae</taxon>
        <taxon>Streptomyces</taxon>
        <taxon>Streptomyces violaceusniger group</taxon>
    </lineage>
</organism>
<keyword evidence="2" id="KW-0442">Lipid degradation</keyword>
<dbReference type="SUPFAM" id="SSF53474">
    <property type="entry name" value="alpha/beta-Hydrolases"/>
    <property type="match status" value="1"/>
</dbReference>
<sequence length="201" mass="22314">MLARGGNPDAGKRPLPRGLGEALDLARTGMFGHSLGGMTTAEAMRVDRRIRAGVNLDGPLGYDWADPELLLPVARTGLDRPFLQMGAWLAVPSGRLPHTHEHSPSWQAMWRNSTGWKRDLWTEAAEHHSFTDYQTVLPGLAQRLTLPEGLLSRMTGTVDPARFTVSRRAYLTAFFDQHLRGRHQPLLDGPSPLHPDVRFIG</sequence>
<dbReference type="InterPro" id="IPR029058">
    <property type="entry name" value="AB_hydrolase_fold"/>
</dbReference>
<name>A0ABQ3UEJ1_STRHY</name>
<gene>
    <name evidence="4" type="ORF">TPA0910_84710</name>
</gene>
<dbReference type="Proteomes" id="UP001054854">
    <property type="component" value="Unassembled WGS sequence"/>
</dbReference>
<dbReference type="PANTHER" id="PTHR10272">
    <property type="entry name" value="PLATELET-ACTIVATING FACTOR ACETYLHYDROLASE"/>
    <property type="match status" value="1"/>
</dbReference>
<evidence type="ECO:0000313" key="4">
    <source>
        <dbReference type="EMBL" id="GHJ34038.1"/>
    </source>
</evidence>
<evidence type="ECO:0000256" key="2">
    <source>
        <dbReference type="ARBA" id="ARBA00022963"/>
    </source>
</evidence>
<dbReference type="PANTHER" id="PTHR10272:SF0">
    <property type="entry name" value="PLATELET-ACTIVATING FACTOR ACETYLHYDROLASE"/>
    <property type="match status" value="1"/>
</dbReference>
<keyword evidence="1" id="KW-0378">Hydrolase</keyword>
<reference evidence="4" key="1">
    <citation type="submission" date="2024-05" db="EMBL/GenBank/DDBJ databases">
        <title>Whole genome shotgun sequence of Streptomyces hygroscopicus NBRC 113678.</title>
        <authorList>
            <person name="Komaki H."/>
            <person name="Tamura T."/>
        </authorList>
    </citation>
    <scope>NUCLEOTIDE SEQUENCE</scope>
    <source>
        <strain evidence="4">N11-34</strain>
    </source>
</reference>
<evidence type="ECO:0000256" key="3">
    <source>
        <dbReference type="ARBA" id="ARBA00023098"/>
    </source>
</evidence>
<protein>
    <recommendedName>
        <fullName evidence="6">Lipase</fullName>
    </recommendedName>
</protein>
<accession>A0ABQ3UEJ1</accession>
<dbReference type="EMBL" id="BNEK01000005">
    <property type="protein sequence ID" value="GHJ34038.1"/>
    <property type="molecule type" value="Genomic_DNA"/>
</dbReference>
<keyword evidence="5" id="KW-1185">Reference proteome</keyword>